<dbReference type="PROSITE" id="PS00463">
    <property type="entry name" value="ZN2_CY6_FUNGAL_1"/>
    <property type="match status" value="1"/>
</dbReference>
<evidence type="ECO:0000256" key="4">
    <source>
        <dbReference type="ARBA" id="ARBA00023242"/>
    </source>
</evidence>
<gene>
    <name evidence="6" type="ORF">ASPWEDRAFT_287930</name>
</gene>
<dbReference type="OrthoDB" id="4491390at2759"/>
<keyword evidence="4" id="KW-0539">Nucleus</keyword>
<keyword evidence="1" id="KW-0805">Transcription regulation</keyword>
<dbReference type="SUPFAM" id="SSF57701">
    <property type="entry name" value="Zn2/Cys6 DNA-binding domain"/>
    <property type="match status" value="1"/>
</dbReference>
<dbReference type="GO" id="GO:0003677">
    <property type="term" value="F:DNA binding"/>
    <property type="evidence" value="ECO:0007669"/>
    <property type="project" value="UniProtKB-KW"/>
</dbReference>
<keyword evidence="7" id="KW-1185">Reference proteome</keyword>
<keyword evidence="3" id="KW-0804">Transcription</keyword>
<dbReference type="VEuPathDB" id="FungiDB:ASPWEDRAFT_287930"/>
<dbReference type="InterPro" id="IPR036864">
    <property type="entry name" value="Zn2-C6_fun-type_DNA-bd_sf"/>
</dbReference>
<dbReference type="Gene3D" id="4.10.240.10">
    <property type="entry name" value="Zn(2)-C6 fungal-type DNA-binding domain"/>
    <property type="match status" value="1"/>
</dbReference>
<dbReference type="AlphaFoldDB" id="A0A1L9S3S7"/>
<evidence type="ECO:0000256" key="2">
    <source>
        <dbReference type="ARBA" id="ARBA00023125"/>
    </source>
</evidence>
<dbReference type="PROSITE" id="PS50048">
    <property type="entry name" value="ZN2_CY6_FUNGAL_2"/>
    <property type="match status" value="1"/>
</dbReference>
<dbReference type="PANTHER" id="PTHR38111:SF9">
    <property type="entry name" value="ZN(2)-C6 FUNGAL-TYPE DOMAIN-CONTAINING PROTEIN"/>
    <property type="match status" value="1"/>
</dbReference>
<name>A0A1L9S3S7_ASPWE</name>
<accession>A0A1L9S3S7</accession>
<dbReference type="EMBL" id="KV878209">
    <property type="protein sequence ID" value="OJJ41817.1"/>
    <property type="molecule type" value="Genomic_DNA"/>
</dbReference>
<dbReference type="GO" id="GO:0000981">
    <property type="term" value="F:DNA-binding transcription factor activity, RNA polymerase II-specific"/>
    <property type="evidence" value="ECO:0007669"/>
    <property type="project" value="InterPro"/>
</dbReference>
<protein>
    <recommendedName>
        <fullName evidence="5">Zn(2)-C6 fungal-type domain-containing protein</fullName>
    </recommendedName>
</protein>
<evidence type="ECO:0000313" key="7">
    <source>
        <dbReference type="Proteomes" id="UP000184383"/>
    </source>
</evidence>
<dbReference type="STRING" id="1073089.A0A1L9S3S7"/>
<sequence>MKTKQKSVCQTCRKRKLGCDGKRPGCSQCVLTGRECDGYTTSWTFIPQKAQPQSLPKTQELRLQPSNDIIQLVINSYIPGSEITANTSDHTQSRICGSWVEALPVLHCRHTPNSVLFTAIQALSTSIISKNALDCLQSYQVAIQTLRKSFTTGHDVDVIAAIMCLTLVEVMLPESASALTAHIKGVGLVLQAHGAESCKSGVLHKLFVGFRPLLITEAFRHRMPIFLAQEDWINVPFSVFTPSPMQNLLSRSVGIPALLQRIDTLLDTPCQQTPDEVRETFFSFIDAMRNLEALETSLHLQAESKTHWSRGADIWYPNVTMANVHTHLWTFKIICLTEMERLGLFFPCIILEDASLSSRFQFDHVQADTVELGRHICQSMEYLLQDEMKLFGPASTFFPLRVVYERFLAMGDRCKEDAGYVEGVVGRLVGKGLRSAPVIIFDVE</sequence>
<evidence type="ECO:0000259" key="5">
    <source>
        <dbReference type="PROSITE" id="PS50048"/>
    </source>
</evidence>
<feature type="domain" description="Zn(2)-C6 fungal-type" evidence="5">
    <location>
        <begin position="8"/>
        <end position="36"/>
    </location>
</feature>
<dbReference type="InterPro" id="IPR001138">
    <property type="entry name" value="Zn2Cys6_DnaBD"/>
</dbReference>
<dbReference type="Proteomes" id="UP000184383">
    <property type="component" value="Unassembled WGS sequence"/>
</dbReference>
<dbReference type="PANTHER" id="PTHR38111">
    <property type="entry name" value="ZN(2)-C6 FUNGAL-TYPE DOMAIN-CONTAINING PROTEIN-RELATED"/>
    <property type="match status" value="1"/>
</dbReference>
<dbReference type="Pfam" id="PF00172">
    <property type="entry name" value="Zn_clus"/>
    <property type="match status" value="1"/>
</dbReference>
<keyword evidence="2" id="KW-0238">DNA-binding</keyword>
<dbReference type="InterPro" id="IPR053178">
    <property type="entry name" value="Osmoadaptation_assoc"/>
</dbReference>
<proteinExistence type="predicted"/>
<dbReference type="RefSeq" id="XP_040695493.1">
    <property type="nucleotide sequence ID" value="XM_040833179.1"/>
</dbReference>
<evidence type="ECO:0000256" key="3">
    <source>
        <dbReference type="ARBA" id="ARBA00023163"/>
    </source>
</evidence>
<reference evidence="7" key="1">
    <citation type="journal article" date="2017" name="Genome Biol.">
        <title>Comparative genomics reveals high biological diversity and specific adaptations in the industrially and medically important fungal genus Aspergillus.</title>
        <authorList>
            <person name="de Vries R.P."/>
            <person name="Riley R."/>
            <person name="Wiebenga A."/>
            <person name="Aguilar-Osorio G."/>
            <person name="Amillis S."/>
            <person name="Uchima C.A."/>
            <person name="Anderluh G."/>
            <person name="Asadollahi M."/>
            <person name="Askin M."/>
            <person name="Barry K."/>
            <person name="Battaglia E."/>
            <person name="Bayram O."/>
            <person name="Benocci T."/>
            <person name="Braus-Stromeyer S.A."/>
            <person name="Caldana C."/>
            <person name="Canovas D."/>
            <person name="Cerqueira G.C."/>
            <person name="Chen F."/>
            <person name="Chen W."/>
            <person name="Choi C."/>
            <person name="Clum A."/>
            <person name="Dos Santos R.A."/>
            <person name="Damasio A.R."/>
            <person name="Diallinas G."/>
            <person name="Emri T."/>
            <person name="Fekete E."/>
            <person name="Flipphi M."/>
            <person name="Freyberg S."/>
            <person name="Gallo A."/>
            <person name="Gournas C."/>
            <person name="Habgood R."/>
            <person name="Hainaut M."/>
            <person name="Harispe M.L."/>
            <person name="Henrissat B."/>
            <person name="Hilden K.S."/>
            <person name="Hope R."/>
            <person name="Hossain A."/>
            <person name="Karabika E."/>
            <person name="Karaffa L."/>
            <person name="Karanyi Z."/>
            <person name="Krasevec N."/>
            <person name="Kuo A."/>
            <person name="Kusch H."/>
            <person name="LaButti K."/>
            <person name="Lagendijk E.L."/>
            <person name="Lapidus A."/>
            <person name="Levasseur A."/>
            <person name="Lindquist E."/>
            <person name="Lipzen A."/>
            <person name="Logrieco A.F."/>
            <person name="MacCabe A."/>
            <person name="Maekelae M.R."/>
            <person name="Malavazi I."/>
            <person name="Melin P."/>
            <person name="Meyer V."/>
            <person name="Mielnichuk N."/>
            <person name="Miskei M."/>
            <person name="Molnar A.P."/>
            <person name="Mule G."/>
            <person name="Ngan C.Y."/>
            <person name="Orejas M."/>
            <person name="Orosz E."/>
            <person name="Ouedraogo J.P."/>
            <person name="Overkamp K.M."/>
            <person name="Park H.-S."/>
            <person name="Perrone G."/>
            <person name="Piumi F."/>
            <person name="Punt P.J."/>
            <person name="Ram A.F."/>
            <person name="Ramon A."/>
            <person name="Rauscher S."/>
            <person name="Record E."/>
            <person name="Riano-Pachon D.M."/>
            <person name="Robert V."/>
            <person name="Roehrig J."/>
            <person name="Ruller R."/>
            <person name="Salamov A."/>
            <person name="Salih N.S."/>
            <person name="Samson R.A."/>
            <person name="Sandor E."/>
            <person name="Sanguinetti M."/>
            <person name="Schuetze T."/>
            <person name="Sepcic K."/>
            <person name="Shelest E."/>
            <person name="Sherlock G."/>
            <person name="Sophianopoulou V."/>
            <person name="Squina F.M."/>
            <person name="Sun H."/>
            <person name="Susca A."/>
            <person name="Todd R.B."/>
            <person name="Tsang A."/>
            <person name="Unkles S.E."/>
            <person name="van de Wiele N."/>
            <person name="van Rossen-Uffink D."/>
            <person name="Oliveira J.V."/>
            <person name="Vesth T.C."/>
            <person name="Visser J."/>
            <person name="Yu J.-H."/>
            <person name="Zhou M."/>
            <person name="Andersen M.R."/>
            <person name="Archer D.B."/>
            <person name="Baker S.E."/>
            <person name="Benoit I."/>
            <person name="Brakhage A.A."/>
            <person name="Braus G.H."/>
            <person name="Fischer R."/>
            <person name="Frisvad J.C."/>
            <person name="Goldman G.H."/>
            <person name="Houbraken J."/>
            <person name="Oakley B."/>
            <person name="Pocsi I."/>
            <person name="Scazzocchio C."/>
            <person name="Seiboth B."/>
            <person name="vanKuyk P.A."/>
            <person name="Wortman J."/>
            <person name="Dyer P.S."/>
            <person name="Grigoriev I.V."/>
        </authorList>
    </citation>
    <scope>NUCLEOTIDE SEQUENCE [LARGE SCALE GENOMIC DNA]</scope>
    <source>
        <strain evidence="7">DTO 134E9</strain>
    </source>
</reference>
<dbReference type="CDD" id="cd00067">
    <property type="entry name" value="GAL4"/>
    <property type="match status" value="1"/>
</dbReference>
<dbReference type="SMART" id="SM00066">
    <property type="entry name" value="GAL4"/>
    <property type="match status" value="1"/>
</dbReference>
<dbReference type="GO" id="GO:0008270">
    <property type="term" value="F:zinc ion binding"/>
    <property type="evidence" value="ECO:0007669"/>
    <property type="project" value="InterPro"/>
</dbReference>
<evidence type="ECO:0000256" key="1">
    <source>
        <dbReference type="ARBA" id="ARBA00023015"/>
    </source>
</evidence>
<organism evidence="6 7">
    <name type="scientific">Aspergillus wentii DTO 134E9</name>
    <dbReference type="NCBI Taxonomy" id="1073089"/>
    <lineage>
        <taxon>Eukaryota</taxon>
        <taxon>Fungi</taxon>
        <taxon>Dikarya</taxon>
        <taxon>Ascomycota</taxon>
        <taxon>Pezizomycotina</taxon>
        <taxon>Eurotiomycetes</taxon>
        <taxon>Eurotiomycetidae</taxon>
        <taxon>Eurotiales</taxon>
        <taxon>Aspergillaceae</taxon>
        <taxon>Aspergillus</taxon>
        <taxon>Aspergillus subgen. Cremei</taxon>
    </lineage>
</organism>
<evidence type="ECO:0000313" key="6">
    <source>
        <dbReference type="EMBL" id="OJJ41817.1"/>
    </source>
</evidence>
<dbReference type="GeneID" id="63749027"/>